<keyword evidence="1" id="KW-0176">Collagen</keyword>
<dbReference type="OrthoDB" id="8964326at2759"/>
<evidence type="ECO:0000313" key="1">
    <source>
        <dbReference type="EMBL" id="PKU35576.1"/>
    </source>
</evidence>
<dbReference type="EMBL" id="KZ508180">
    <property type="protein sequence ID" value="PKU35576.1"/>
    <property type="molecule type" value="Genomic_DNA"/>
</dbReference>
<proteinExistence type="predicted"/>
<dbReference type="GO" id="GO:0005581">
    <property type="term" value="C:collagen trimer"/>
    <property type="evidence" value="ECO:0007669"/>
    <property type="project" value="UniProtKB-KW"/>
</dbReference>
<accession>A0A2I0TP31</accession>
<gene>
    <name evidence="1" type="ORF">llap_14120</name>
</gene>
<dbReference type="AlphaFoldDB" id="A0A2I0TP31"/>
<organism evidence="1 2">
    <name type="scientific">Limosa lapponica baueri</name>
    <dbReference type="NCBI Taxonomy" id="1758121"/>
    <lineage>
        <taxon>Eukaryota</taxon>
        <taxon>Metazoa</taxon>
        <taxon>Chordata</taxon>
        <taxon>Craniata</taxon>
        <taxon>Vertebrata</taxon>
        <taxon>Euteleostomi</taxon>
        <taxon>Archelosauria</taxon>
        <taxon>Archosauria</taxon>
        <taxon>Dinosauria</taxon>
        <taxon>Saurischia</taxon>
        <taxon>Theropoda</taxon>
        <taxon>Coelurosauria</taxon>
        <taxon>Aves</taxon>
        <taxon>Neognathae</taxon>
        <taxon>Neoaves</taxon>
        <taxon>Charadriiformes</taxon>
        <taxon>Scolopacidae</taxon>
        <taxon>Limosa</taxon>
    </lineage>
</organism>
<sequence>MQLPGRVDHESKACWDCLDRSEDSCEIKCFNTLVNPERWKRCLGSLVWGKGVERSPCLFNAGSHEPCRVALAQSHEEREVGVCNEIPVPMAFLVRRRIELVEMGMGIGWTGSLGKSVVSPSPEDSNRSTCKFQTSVVLEAVDRELVGHELGKSPVCGVWCGGRLCSPGTLGPPKQQVLRVLWTRIGVGWLSAASQLLRGPTGRPGLQGAPGEAGMSIIGPRGPPGPIGLDGKPGHPGQKGEMGQCAEYPHREYLSTTLAALRSNQILTLKVCGEWSDGTQF</sequence>
<name>A0A2I0TP31_LIMLA</name>
<reference evidence="2" key="1">
    <citation type="submission" date="2017-11" db="EMBL/GenBank/DDBJ databases">
        <authorList>
            <person name="Lima N.C."/>
            <person name="Parody-Merino A.M."/>
            <person name="Battley P.F."/>
            <person name="Fidler A.E."/>
            <person name="Prosdocimi F."/>
        </authorList>
    </citation>
    <scope>NUCLEOTIDE SEQUENCE [LARGE SCALE GENOMIC DNA]</scope>
</reference>
<reference evidence="2" key="2">
    <citation type="submission" date="2017-12" db="EMBL/GenBank/DDBJ databases">
        <title>Genome sequence of the Bar-tailed Godwit (Limosa lapponica baueri).</title>
        <authorList>
            <person name="Lima N.C.B."/>
            <person name="Parody-Merino A.M."/>
            <person name="Battley P.F."/>
            <person name="Fidler A.E."/>
            <person name="Prosdocimi F."/>
        </authorList>
    </citation>
    <scope>NUCLEOTIDE SEQUENCE [LARGE SCALE GENOMIC DNA]</scope>
</reference>
<evidence type="ECO:0000313" key="2">
    <source>
        <dbReference type="Proteomes" id="UP000233556"/>
    </source>
</evidence>
<keyword evidence="2" id="KW-1185">Reference proteome</keyword>
<dbReference type="InterPro" id="IPR008160">
    <property type="entry name" value="Collagen"/>
</dbReference>
<dbReference type="Pfam" id="PF01391">
    <property type="entry name" value="Collagen"/>
    <property type="match status" value="1"/>
</dbReference>
<protein>
    <submittedName>
        <fullName evidence="1">Collagen alpha-1 chain isoform x1</fullName>
    </submittedName>
</protein>
<dbReference type="Proteomes" id="UP000233556">
    <property type="component" value="Unassembled WGS sequence"/>
</dbReference>